<dbReference type="InterPro" id="IPR044421">
    <property type="entry name" value="SMYD4_SET"/>
</dbReference>
<evidence type="ECO:0000256" key="2">
    <source>
        <dbReference type="ARBA" id="ARBA00022679"/>
    </source>
</evidence>
<dbReference type="Gene3D" id="6.10.140.2220">
    <property type="match status" value="1"/>
</dbReference>
<dbReference type="Proteomes" id="UP000838878">
    <property type="component" value="Chromosome 2"/>
</dbReference>
<evidence type="ECO:0000256" key="3">
    <source>
        <dbReference type="ARBA" id="ARBA00022691"/>
    </source>
</evidence>
<keyword evidence="5" id="KW-0863">Zinc-finger</keyword>
<evidence type="ECO:0000259" key="10">
    <source>
        <dbReference type="PROSITE" id="PS01360"/>
    </source>
</evidence>
<keyword evidence="1" id="KW-0489">Methyltransferase</keyword>
<evidence type="ECO:0000313" key="12">
    <source>
        <dbReference type="Proteomes" id="UP000838878"/>
    </source>
</evidence>
<keyword evidence="3" id="KW-0949">S-adenosyl-L-methionine</keyword>
<sequence>MSIDSCYEGVIAKLTSQQRIKAISDELLSLKTDNERVLFVYKIFEDLNAFPSVKEVKKSDELSIYYRNLGNECFEQSEFHKAWQYYNLSLLNATVHSEYFCIALSNRSAVFFELEKYNECIQDIDKVFSLQYPEKLREKLNKRKESCFEFLCMVNDTPSTDNIIVDEILKMKSPKDPVYVAASTKLKVVHSEEMGRHVVAKEDISVGEVIVEEDPYFTILIKSQYLVACNYCMSRNLNLMPCDNCCFSLYCSNECKEKAWKEYHKIECPLNATLLEMDFTKIELLALRTVIKARRDHTSWDELFKTIEAADSQMNTDFHGQVKVGDKWIYDSKYYASIHSLATNKERRSISDIFQKAVTAVVFLRFLKCNTIFLQSDCEEEQDKILQCVARLLMIHEMTSPTNMHAITSNIGSQNGKFVEEINLGSAPYAFCSLINHSCAPNVVRYSKLGSGRMSVLALRPIKKGMQVFDNYGSHHALENRNTRQKSLNFQYKFTCLCEACVDDWPTYMQLSTRMTNKVPNTIVRAKERLLGMDVINQLQYGDLETALKVYKSLCQLCEKLEKYAPCLELCDCQEALKQCFVIFGGVVPYGCDLMVDHKALSTESNPSCTIA</sequence>
<evidence type="ECO:0000256" key="9">
    <source>
        <dbReference type="ARBA" id="ARBA00093680"/>
    </source>
</evidence>
<dbReference type="GO" id="GO:0042826">
    <property type="term" value="F:histone deacetylase binding"/>
    <property type="evidence" value="ECO:0007669"/>
    <property type="project" value="TreeGrafter"/>
</dbReference>
<comment type="function">
    <text evidence="7">Protein-lysine N-methyltransferase. Monomethylates PRMT5, modulating its transcriptional activity. May also act as a histone methyltransferase. Plays a critical role in cardiac development. Acts as a key epigenetic regulator of gene expression during cardiac development via its dual activities as a methyltransferase and negative regulator of HDAC1.</text>
</comment>
<dbReference type="InterPro" id="IPR052097">
    <property type="entry name" value="SET-MYND_domain_protein"/>
</dbReference>
<dbReference type="InterPro" id="IPR046341">
    <property type="entry name" value="SET_dom_sf"/>
</dbReference>
<feature type="domain" description="MYND-type" evidence="10">
    <location>
        <begin position="229"/>
        <end position="268"/>
    </location>
</feature>
<dbReference type="SUPFAM" id="SSF82199">
    <property type="entry name" value="SET domain"/>
    <property type="match status" value="1"/>
</dbReference>
<dbReference type="InterPro" id="IPR002893">
    <property type="entry name" value="Znf_MYND"/>
</dbReference>
<dbReference type="SUPFAM" id="SSF48452">
    <property type="entry name" value="TPR-like"/>
    <property type="match status" value="1"/>
</dbReference>
<keyword evidence="6" id="KW-0862">Zinc</keyword>
<evidence type="ECO:0000256" key="4">
    <source>
        <dbReference type="ARBA" id="ARBA00022723"/>
    </source>
</evidence>
<dbReference type="SMART" id="SM00317">
    <property type="entry name" value="SET"/>
    <property type="match status" value="1"/>
</dbReference>
<name>A0A8J9YBK9_9NEOP</name>
<dbReference type="SUPFAM" id="SSF144232">
    <property type="entry name" value="HIT/MYND zinc finger-like"/>
    <property type="match status" value="1"/>
</dbReference>
<dbReference type="GO" id="GO:0008270">
    <property type="term" value="F:zinc ion binding"/>
    <property type="evidence" value="ECO:0007669"/>
    <property type="project" value="UniProtKB-KW"/>
</dbReference>
<feature type="non-terminal residue" evidence="11">
    <location>
        <position position="612"/>
    </location>
</feature>
<evidence type="ECO:0000256" key="8">
    <source>
        <dbReference type="ARBA" id="ARBA00093635"/>
    </source>
</evidence>
<dbReference type="PROSITE" id="PS01360">
    <property type="entry name" value="ZF_MYND_1"/>
    <property type="match status" value="1"/>
</dbReference>
<protein>
    <recommendedName>
        <fullName evidence="8">Protein-lysine N-methyltransferase SMYD4</fullName>
    </recommendedName>
    <alternativeName>
        <fullName evidence="9">SET and MYND domain-containing protein 4</fullName>
    </alternativeName>
</protein>
<dbReference type="GO" id="GO:0005737">
    <property type="term" value="C:cytoplasm"/>
    <property type="evidence" value="ECO:0007669"/>
    <property type="project" value="TreeGrafter"/>
</dbReference>
<keyword evidence="12" id="KW-1185">Reference proteome</keyword>
<dbReference type="OrthoDB" id="5945798at2759"/>
<organism evidence="11 12">
    <name type="scientific">Brenthis ino</name>
    <name type="common">lesser marbled fritillary</name>
    <dbReference type="NCBI Taxonomy" id="405034"/>
    <lineage>
        <taxon>Eukaryota</taxon>
        <taxon>Metazoa</taxon>
        <taxon>Ecdysozoa</taxon>
        <taxon>Arthropoda</taxon>
        <taxon>Hexapoda</taxon>
        <taxon>Insecta</taxon>
        <taxon>Pterygota</taxon>
        <taxon>Neoptera</taxon>
        <taxon>Endopterygota</taxon>
        <taxon>Lepidoptera</taxon>
        <taxon>Glossata</taxon>
        <taxon>Ditrysia</taxon>
        <taxon>Papilionoidea</taxon>
        <taxon>Nymphalidae</taxon>
        <taxon>Heliconiinae</taxon>
        <taxon>Argynnini</taxon>
        <taxon>Brenthis</taxon>
    </lineage>
</organism>
<proteinExistence type="predicted"/>
<dbReference type="InterPro" id="IPR011990">
    <property type="entry name" value="TPR-like_helical_dom_sf"/>
</dbReference>
<dbReference type="GO" id="GO:0005634">
    <property type="term" value="C:nucleus"/>
    <property type="evidence" value="ECO:0007669"/>
    <property type="project" value="TreeGrafter"/>
</dbReference>
<evidence type="ECO:0000256" key="1">
    <source>
        <dbReference type="ARBA" id="ARBA00022603"/>
    </source>
</evidence>
<evidence type="ECO:0000256" key="6">
    <source>
        <dbReference type="ARBA" id="ARBA00022833"/>
    </source>
</evidence>
<keyword evidence="2" id="KW-0808">Transferase</keyword>
<evidence type="ECO:0000313" key="11">
    <source>
        <dbReference type="EMBL" id="CAH0720391.1"/>
    </source>
</evidence>
<dbReference type="PANTHER" id="PTHR46165">
    <property type="entry name" value="SET AND MYND DOMAIN-CONTAINING PROTEIN 4"/>
    <property type="match status" value="1"/>
</dbReference>
<dbReference type="PANTHER" id="PTHR46165:SF6">
    <property type="entry name" value="SET AND MYND DOMAIN-CONTAINING PROTEIN 4-LIKE PROTEIN"/>
    <property type="match status" value="1"/>
</dbReference>
<reference evidence="11" key="1">
    <citation type="submission" date="2021-12" db="EMBL/GenBank/DDBJ databases">
        <authorList>
            <person name="Martin H S."/>
        </authorList>
    </citation>
    <scope>NUCLEOTIDE SEQUENCE</scope>
</reference>
<dbReference type="Pfam" id="PF00856">
    <property type="entry name" value="SET"/>
    <property type="match status" value="1"/>
</dbReference>
<evidence type="ECO:0000256" key="7">
    <source>
        <dbReference type="ARBA" id="ARBA00093423"/>
    </source>
</evidence>
<dbReference type="CDD" id="cd10536">
    <property type="entry name" value="SET_SMYD4"/>
    <property type="match status" value="1"/>
</dbReference>
<dbReference type="GO" id="GO:0032259">
    <property type="term" value="P:methylation"/>
    <property type="evidence" value="ECO:0007669"/>
    <property type="project" value="UniProtKB-KW"/>
</dbReference>
<dbReference type="Pfam" id="PF01753">
    <property type="entry name" value="zf-MYND"/>
    <property type="match status" value="1"/>
</dbReference>
<keyword evidence="4" id="KW-0479">Metal-binding</keyword>
<dbReference type="GO" id="GO:0008276">
    <property type="term" value="F:protein methyltransferase activity"/>
    <property type="evidence" value="ECO:0007669"/>
    <property type="project" value="UniProtKB-ARBA"/>
</dbReference>
<dbReference type="GO" id="GO:0008757">
    <property type="term" value="F:S-adenosylmethionine-dependent methyltransferase activity"/>
    <property type="evidence" value="ECO:0007669"/>
    <property type="project" value="UniProtKB-ARBA"/>
</dbReference>
<dbReference type="Gene3D" id="2.170.270.10">
    <property type="entry name" value="SET domain"/>
    <property type="match status" value="1"/>
</dbReference>
<dbReference type="GO" id="GO:0008170">
    <property type="term" value="F:N-methyltransferase activity"/>
    <property type="evidence" value="ECO:0007669"/>
    <property type="project" value="UniProtKB-ARBA"/>
</dbReference>
<dbReference type="InterPro" id="IPR001214">
    <property type="entry name" value="SET_dom"/>
</dbReference>
<dbReference type="AlphaFoldDB" id="A0A8J9YBK9"/>
<accession>A0A8J9YBK9</accession>
<dbReference type="EMBL" id="OV170222">
    <property type="protein sequence ID" value="CAH0720391.1"/>
    <property type="molecule type" value="Genomic_DNA"/>
</dbReference>
<evidence type="ECO:0000256" key="5">
    <source>
        <dbReference type="ARBA" id="ARBA00022771"/>
    </source>
</evidence>
<gene>
    <name evidence="11" type="ORF">BINO364_LOCUS6629</name>
</gene>
<dbReference type="Gene3D" id="1.25.40.10">
    <property type="entry name" value="Tetratricopeptide repeat domain"/>
    <property type="match status" value="1"/>
</dbReference>